<organism evidence="3 4">
    <name type="scientific">Papiliotrema laurentii</name>
    <name type="common">Cryptococcus laurentii</name>
    <dbReference type="NCBI Taxonomy" id="5418"/>
    <lineage>
        <taxon>Eukaryota</taxon>
        <taxon>Fungi</taxon>
        <taxon>Dikarya</taxon>
        <taxon>Basidiomycota</taxon>
        <taxon>Agaricomycotina</taxon>
        <taxon>Tremellomycetes</taxon>
        <taxon>Tremellales</taxon>
        <taxon>Rhynchogastremaceae</taxon>
        <taxon>Papiliotrema</taxon>
    </lineage>
</organism>
<feature type="domain" description="BZIP" evidence="2">
    <location>
        <begin position="44"/>
        <end position="58"/>
    </location>
</feature>
<dbReference type="InterPro" id="IPR021833">
    <property type="entry name" value="DUF3425"/>
</dbReference>
<feature type="compositionally biased region" description="Low complexity" evidence="1">
    <location>
        <begin position="178"/>
        <end position="189"/>
    </location>
</feature>
<dbReference type="InterPro" id="IPR046347">
    <property type="entry name" value="bZIP_sf"/>
</dbReference>
<feature type="region of interest" description="Disordered" evidence="1">
    <location>
        <begin position="149"/>
        <end position="283"/>
    </location>
</feature>
<dbReference type="EMBL" id="JAODAN010000001">
    <property type="protein sequence ID" value="KAK1927491.1"/>
    <property type="molecule type" value="Genomic_DNA"/>
</dbReference>
<dbReference type="Pfam" id="PF11905">
    <property type="entry name" value="DUF3425"/>
    <property type="match status" value="1"/>
</dbReference>
<name>A0AAD9FWN0_PAPLA</name>
<proteinExistence type="predicted"/>
<dbReference type="PROSITE" id="PS00036">
    <property type="entry name" value="BZIP_BASIC"/>
    <property type="match status" value="1"/>
</dbReference>
<accession>A0AAD9FWN0</accession>
<dbReference type="Gene3D" id="1.20.5.170">
    <property type="match status" value="1"/>
</dbReference>
<dbReference type="InterPro" id="IPR004827">
    <property type="entry name" value="bZIP"/>
</dbReference>
<reference evidence="3" key="1">
    <citation type="submission" date="2023-02" db="EMBL/GenBank/DDBJ databases">
        <title>Identification and recombinant expression of a fungal hydrolase from Papiliotrema laurentii that hydrolyzes apple cutin and clears colloidal polyester polyurethane.</title>
        <authorList>
            <consortium name="DOE Joint Genome Institute"/>
            <person name="Roman V.A."/>
            <person name="Bojanowski C."/>
            <person name="Crable B.R."/>
            <person name="Wagner D.N."/>
            <person name="Hung C.S."/>
            <person name="Nadeau L.J."/>
            <person name="Schratz L."/>
            <person name="Haridas S."/>
            <person name="Pangilinan J."/>
            <person name="Lipzen A."/>
            <person name="Na H."/>
            <person name="Yan M."/>
            <person name="Ng V."/>
            <person name="Grigoriev I.V."/>
            <person name="Spatafora J.W."/>
            <person name="Barlow D."/>
            <person name="Biffinger J."/>
            <person name="Kelley-Loughnane N."/>
            <person name="Varaljay V.A."/>
            <person name="Crookes-Goodson W.J."/>
        </authorList>
    </citation>
    <scope>NUCLEOTIDE SEQUENCE</scope>
    <source>
        <strain evidence="3">5307AH</strain>
    </source>
</reference>
<evidence type="ECO:0000313" key="4">
    <source>
        <dbReference type="Proteomes" id="UP001182556"/>
    </source>
</evidence>
<protein>
    <recommendedName>
        <fullName evidence="2">BZIP domain-containing protein</fullName>
    </recommendedName>
</protein>
<evidence type="ECO:0000259" key="2">
    <source>
        <dbReference type="PROSITE" id="PS00036"/>
    </source>
</evidence>
<keyword evidence="4" id="KW-1185">Reference proteome</keyword>
<feature type="compositionally biased region" description="Basic residues" evidence="1">
    <location>
        <begin position="164"/>
        <end position="176"/>
    </location>
</feature>
<dbReference type="Proteomes" id="UP001182556">
    <property type="component" value="Unassembled WGS sequence"/>
</dbReference>
<evidence type="ECO:0000313" key="3">
    <source>
        <dbReference type="EMBL" id="KAK1927491.1"/>
    </source>
</evidence>
<dbReference type="GO" id="GO:0003700">
    <property type="term" value="F:DNA-binding transcription factor activity"/>
    <property type="evidence" value="ECO:0007669"/>
    <property type="project" value="InterPro"/>
</dbReference>
<dbReference type="SMART" id="SM00338">
    <property type="entry name" value="BRLZ"/>
    <property type="match status" value="1"/>
</dbReference>
<feature type="compositionally biased region" description="Basic and acidic residues" evidence="1">
    <location>
        <begin position="22"/>
        <end position="35"/>
    </location>
</feature>
<evidence type="ECO:0000256" key="1">
    <source>
        <dbReference type="SAM" id="MobiDB-lite"/>
    </source>
</evidence>
<dbReference type="Pfam" id="PF00170">
    <property type="entry name" value="bZIP_1"/>
    <property type="match status" value="1"/>
</dbReference>
<feature type="region of interest" description="Disordered" evidence="1">
    <location>
        <begin position="311"/>
        <end position="360"/>
    </location>
</feature>
<feature type="region of interest" description="Disordered" evidence="1">
    <location>
        <begin position="1"/>
        <end position="48"/>
    </location>
</feature>
<feature type="compositionally biased region" description="Low complexity" evidence="1">
    <location>
        <begin position="246"/>
        <end position="263"/>
    </location>
</feature>
<dbReference type="PANTHER" id="PTHR38116:SF9">
    <property type="entry name" value="BZIP DOMAIN-CONTAINING PROTEIN"/>
    <property type="match status" value="1"/>
</dbReference>
<dbReference type="SUPFAM" id="SSF57959">
    <property type="entry name" value="Leucine zipper domain"/>
    <property type="match status" value="1"/>
</dbReference>
<feature type="compositionally biased region" description="Polar residues" evidence="1">
    <location>
        <begin position="264"/>
        <end position="283"/>
    </location>
</feature>
<comment type="caution">
    <text evidence="3">The sequence shown here is derived from an EMBL/GenBank/DDBJ whole genome shotgun (WGS) entry which is preliminary data.</text>
</comment>
<feature type="compositionally biased region" description="Polar residues" evidence="1">
    <location>
        <begin position="336"/>
        <end position="353"/>
    </location>
</feature>
<dbReference type="CDD" id="cd14688">
    <property type="entry name" value="bZIP_YAP"/>
    <property type="match status" value="1"/>
</dbReference>
<dbReference type="AlphaFoldDB" id="A0AAD9FWN0"/>
<sequence length="561" mass="62831">MSPRRPKNPQRPSTPDMEDDSDSNHDLSHPEEGRGGKSSSSSVRKAQNRIAQREFRLRKQQYVRDLEARVEVLSADKEDRGELMTLLIRNLLKENKELRDMVKTMASFVGEGLGSCLPRLGLSAPQLDAILNRADTDTAHEAFLALKASREMQKDHPGLPLGSPRRRASAIKRKRSTAPDAGPDSAPSANFQPSTSETPDDNNPPRIKRQGSSGFTSYDYLFPDLNSFASHPPPVPDPVTGSSDGSNPQNVSNAQQPQQSQQPTSWGTQYAPQQSGGQSNIAYSPHPVQQQLYQSPQPVLQTNLYSQPFHQSGFGLTIPGSMPHPQTPYPPHPQSYMHQSMHPTHVPSGSPSAPSDEAGRKRQLKRAVAIVTSHENQGTLPGTMTPEQVEERRRMQEDLKSTMEKADLPDADRKAEAVQLITYHLNNFRINHAYTLPASLRPTKVQQTIPHEYAIDGIIFPSIRDRMILLRGRYDLAEAYEAMLNEFTIHGQDMLDHRNWEVSEKWLRDYKFLVDDEVYDITNGWRSRRGEPILARPDVGMGPALTQDTWGYQNDPHARGS</sequence>
<gene>
    <name evidence="3" type="ORF">DB88DRAFT_478199</name>
</gene>
<dbReference type="PANTHER" id="PTHR38116">
    <property type="entry name" value="CHROMOSOME 7, WHOLE GENOME SHOTGUN SEQUENCE"/>
    <property type="match status" value="1"/>
</dbReference>